<dbReference type="AlphaFoldDB" id="A0A222HW45"/>
<evidence type="ECO:0000256" key="6">
    <source>
        <dbReference type="SAM" id="Phobius"/>
    </source>
</evidence>
<evidence type="ECO:0000313" key="7">
    <source>
        <dbReference type="EMBL" id="MQW38128.1"/>
    </source>
</evidence>
<feature type="transmembrane region" description="Helical" evidence="6">
    <location>
        <begin position="39"/>
        <end position="57"/>
    </location>
</feature>
<feature type="transmembrane region" description="Helical" evidence="6">
    <location>
        <begin position="294"/>
        <end position="312"/>
    </location>
</feature>
<accession>A0A222HW45</accession>
<keyword evidence="4 6" id="KW-1133">Transmembrane helix</keyword>
<dbReference type="RefSeq" id="WP_003527136.1">
    <property type="nucleotide sequence ID" value="NZ_BJNJ01000031.1"/>
</dbReference>
<comment type="similarity">
    <text evidence="2">Belongs to the autoinducer-2 exporter (AI-2E) (TC 2.A.86) family.</text>
</comment>
<reference evidence="7 8" key="1">
    <citation type="journal article" date="2013" name="Genome Biol.">
        <title>Comparative genomics of the core and accessory genomes of 48 Sinorhizobium strains comprising five genospecies.</title>
        <authorList>
            <person name="Sugawara M."/>
            <person name="Epstein B."/>
            <person name="Badgley B.D."/>
            <person name="Unno T."/>
            <person name="Xu L."/>
            <person name="Reese J."/>
            <person name="Gyaneshwar P."/>
            <person name="Denny R."/>
            <person name="Mudge J."/>
            <person name="Bharti A.K."/>
            <person name="Farmer A.D."/>
            <person name="May G.D."/>
            <person name="Woodward J.E."/>
            <person name="Medigue C."/>
            <person name="Vallenet D."/>
            <person name="Lajus A."/>
            <person name="Rouy Z."/>
            <person name="Martinez-Vaz B."/>
            <person name="Tiffin P."/>
            <person name="Young N.D."/>
            <person name="Sadowsky M.J."/>
        </authorList>
    </citation>
    <scope>NUCLEOTIDE SEQUENCE [LARGE SCALE GENOMIC DNA]</scope>
    <source>
        <strain evidence="7 8">N6B1</strain>
    </source>
</reference>
<feature type="transmembrane region" description="Helical" evidence="6">
    <location>
        <begin position="63"/>
        <end position="81"/>
    </location>
</feature>
<dbReference type="Proteomes" id="UP000429484">
    <property type="component" value="Unassembled WGS sequence"/>
</dbReference>
<feature type="transmembrane region" description="Helical" evidence="6">
    <location>
        <begin position="238"/>
        <end position="258"/>
    </location>
</feature>
<dbReference type="InterPro" id="IPR002549">
    <property type="entry name" value="AI-2E-like"/>
</dbReference>
<feature type="transmembrane region" description="Helical" evidence="6">
    <location>
        <begin position="173"/>
        <end position="196"/>
    </location>
</feature>
<dbReference type="Pfam" id="PF01594">
    <property type="entry name" value="AI-2E_transport"/>
    <property type="match status" value="1"/>
</dbReference>
<dbReference type="GO" id="GO:0055085">
    <property type="term" value="P:transmembrane transport"/>
    <property type="evidence" value="ECO:0007669"/>
    <property type="project" value="TreeGrafter"/>
</dbReference>
<feature type="transmembrane region" description="Helical" evidence="6">
    <location>
        <begin position="93"/>
        <end position="117"/>
    </location>
</feature>
<protein>
    <submittedName>
        <fullName evidence="7">AI-2E family transporter</fullName>
    </submittedName>
</protein>
<evidence type="ECO:0000313" key="8">
    <source>
        <dbReference type="Proteomes" id="UP000429484"/>
    </source>
</evidence>
<dbReference type="PANTHER" id="PTHR21716">
    <property type="entry name" value="TRANSMEMBRANE PROTEIN"/>
    <property type="match status" value="1"/>
</dbReference>
<dbReference type="EMBL" id="WISR01000294">
    <property type="protein sequence ID" value="MQW38128.1"/>
    <property type="molecule type" value="Genomic_DNA"/>
</dbReference>
<sequence length="376" mass="40674">MDTAGRTTAERRRKREAEREIALAEASAIVARKRDNIDLAGAWSVIGLFVIACAAVVYTMEAILLPITLAVVIGIVLGRAADELARFGLPPMFGGLLLALCFLLGLSYLVNAILWPITEVAREAPRLVEGLMERILPYLQRFEWVNVALARGSGEEAFADVIVKNAGPLIGGAAASLTPALVQTLIFLAALVLFLLGRVQLRSTIILAFPSREGRLSAIRVMNALEDALTQYFSTASLIYLALGFITMVIALVGGLAMPPLWGLFAFVSSFIPYLGVTFMTLSLVVGGLMTHDALIVAIAPAVAFFTVHLAMENLLVPAILGQRFDINPFLVFVAIIFWTWMWGAVGALLAFPLSLIAMIIFEQILLPQPERQLPG</sequence>
<comment type="caution">
    <text evidence="7">The sequence shown here is derived from an EMBL/GenBank/DDBJ whole genome shotgun (WGS) entry which is preliminary data.</text>
</comment>
<evidence type="ECO:0000256" key="1">
    <source>
        <dbReference type="ARBA" id="ARBA00004141"/>
    </source>
</evidence>
<feature type="transmembrane region" description="Helical" evidence="6">
    <location>
        <begin position="332"/>
        <end position="362"/>
    </location>
</feature>
<evidence type="ECO:0000256" key="3">
    <source>
        <dbReference type="ARBA" id="ARBA00022692"/>
    </source>
</evidence>
<feature type="transmembrane region" description="Helical" evidence="6">
    <location>
        <begin position="264"/>
        <end position="287"/>
    </location>
</feature>
<keyword evidence="3 6" id="KW-0812">Transmembrane</keyword>
<dbReference type="KEGG" id="smer:DU99_03785"/>
<evidence type="ECO:0000256" key="4">
    <source>
        <dbReference type="ARBA" id="ARBA00022989"/>
    </source>
</evidence>
<dbReference type="OMA" id="GRMARMN"/>
<gene>
    <name evidence="7" type="ORF">GHK53_36690</name>
</gene>
<organism evidence="7 8">
    <name type="scientific">Rhizobium meliloti</name>
    <name type="common">Ensifer meliloti</name>
    <name type="synonym">Sinorhizobium meliloti</name>
    <dbReference type="NCBI Taxonomy" id="382"/>
    <lineage>
        <taxon>Bacteria</taxon>
        <taxon>Pseudomonadati</taxon>
        <taxon>Pseudomonadota</taxon>
        <taxon>Alphaproteobacteria</taxon>
        <taxon>Hyphomicrobiales</taxon>
        <taxon>Rhizobiaceae</taxon>
        <taxon>Sinorhizobium/Ensifer group</taxon>
        <taxon>Sinorhizobium</taxon>
    </lineage>
</organism>
<dbReference type="PANTHER" id="PTHR21716:SF16">
    <property type="entry name" value="BLL1467 PROTEIN"/>
    <property type="match status" value="1"/>
</dbReference>
<evidence type="ECO:0000256" key="5">
    <source>
        <dbReference type="ARBA" id="ARBA00023136"/>
    </source>
</evidence>
<proteinExistence type="inferred from homology"/>
<comment type="subcellular location">
    <subcellularLocation>
        <location evidence="1">Membrane</location>
        <topology evidence="1">Multi-pass membrane protein</topology>
    </subcellularLocation>
</comment>
<keyword evidence="5 6" id="KW-0472">Membrane</keyword>
<dbReference type="GO" id="GO:0016020">
    <property type="term" value="C:membrane"/>
    <property type="evidence" value="ECO:0007669"/>
    <property type="project" value="UniProtKB-SubCell"/>
</dbReference>
<name>A0A222HW45_RHIML</name>
<evidence type="ECO:0000256" key="2">
    <source>
        <dbReference type="ARBA" id="ARBA00009773"/>
    </source>
</evidence>